<dbReference type="GeneID" id="20654795"/>
<dbReference type="SUPFAM" id="SSF57959">
    <property type="entry name" value="Leucine zipper domain"/>
    <property type="match status" value="1"/>
</dbReference>
<dbReference type="OMA" id="HCGIPIN"/>
<dbReference type="KEGG" id="psoj:PHYSODRAFT_476795"/>
<evidence type="ECO:0000313" key="3">
    <source>
        <dbReference type="EMBL" id="EGZ27682.1"/>
    </source>
</evidence>
<dbReference type="InterPro" id="IPR046347">
    <property type="entry name" value="bZIP_sf"/>
</dbReference>
<sequence>MPPGQSFAGDVEARAPSTTRQGDSQEVNRAIELRRERNRIHQARHKMRQRQLVTDLEDSIVQLREEIQELKHQRELIGRGVPTTSNLWGVAVEFFRLFRHGVKPIVSNEGERTSMRSEYDAQRDFMLSTMMPDVTDGDVFGVDALLENWALQSLCYDEFDLQPVRMEKRANDSLLAKTQATLVISENTIRYAFPQLIVDDGQPSPLVSKMLGQTLSLWGSVVFEWDAATNRVAGVYCRSDHLTPLLNLLGSLEDVACVFDKAPITPEGRIVSNEEF</sequence>
<evidence type="ECO:0000313" key="4">
    <source>
        <dbReference type="Proteomes" id="UP000002640"/>
    </source>
</evidence>
<feature type="coiled-coil region" evidence="1">
    <location>
        <begin position="46"/>
        <end position="73"/>
    </location>
</feature>
<dbReference type="EMBL" id="JH159151">
    <property type="protein sequence ID" value="EGZ27682.1"/>
    <property type="molecule type" value="Genomic_DNA"/>
</dbReference>
<name>G4YFV6_PHYSP</name>
<dbReference type="CDD" id="cd14686">
    <property type="entry name" value="bZIP"/>
    <property type="match status" value="1"/>
</dbReference>
<keyword evidence="4" id="KW-1185">Reference proteome</keyword>
<dbReference type="InParanoid" id="G4YFV6"/>
<evidence type="ECO:0008006" key="5">
    <source>
        <dbReference type="Google" id="ProtNLM"/>
    </source>
</evidence>
<feature type="compositionally biased region" description="Polar residues" evidence="2">
    <location>
        <begin position="16"/>
        <end position="27"/>
    </location>
</feature>
<dbReference type="RefSeq" id="XP_009514957.1">
    <property type="nucleotide sequence ID" value="XM_009516662.1"/>
</dbReference>
<reference evidence="3 4" key="1">
    <citation type="journal article" date="2006" name="Science">
        <title>Phytophthora genome sequences uncover evolutionary origins and mechanisms of pathogenesis.</title>
        <authorList>
            <person name="Tyler B.M."/>
            <person name="Tripathy S."/>
            <person name="Zhang X."/>
            <person name="Dehal P."/>
            <person name="Jiang R.H."/>
            <person name="Aerts A."/>
            <person name="Arredondo F.D."/>
            <person name="Baxter L."/>
            <person name="Bensasson D."/>
            <person name="Beynon J.L."/>
            <person name="Chapman J."/>
            <person name="Damasceno C.M."/>
            <person name="Dorrance A.E."/>
            <person name="Dou D."/>
            <person name="Dickerman A.W."/>
            <person name="Dubchak I.L."/>
            <person name="Garbelotto M."/>
            <person name="Gijzen M."/>
            <person name="Gordon S.G."/>
            <person name="Govers F."/>
            <person name="Grunwald N.J."/>
            <person name="Huang W."/>
            <person name="Ivors K.L."/>
            <person name="Jones R.W."/>
            <person name="Kamoun S."/>
            <person name="Krampis K."/>
            <person name="Lamour K.H."/>
            <person name="Lee M.K."/>
            <person name="McDonald W.H."/>
            <person name="Medina M."/>
            <person name="Meijer H.J."/>
            <person name="Nordberg E.K."/>
            <person name="Maclean D.J."/>
            <person name="Ospina-Giraldo M.D."/>
            <person name="Morris P.F."/>
            <person name="Phuntumart V."/>
            <person name="Putnam N.H."/>
            <person name="Rash S."/>
            <person name="Rose J.K."/>
            <person name="Sakihama Y."/>
            <person name="Salamov A.A."/>
            <person name="Savidor A."/>
            <person name="Scheuring C.F."/>
            <person name="Smith B.M."/>
            <person name="Sobral B.W."/>
            <person name="Terry A."/>
            <person name="Torto-Alalibo T.A."/>
            <person name="Win J."/>
            <person name="Xu Z."/>
            <person name="Zhang H."/>
            <person name="Grigoriev I.V."/>
            <person name="Rokhsar D.S."/>
            <person name="Boore J.L."/>
        </authorList>
    </citation>
    <scope>NUCLEOTIDE SEQUENCE [LARGE SCALE GENOMIC DNA]</scope>
    <source>
        <strain evidence="3 4">P6497</strain>
    </source>
</reference>
<organism evidence="3 4">
    <name type="scientific">Phytophthora sojae (strain P6497)</name>
    <name type="common">Soybean stem and root rot agent</name>
    <name type="synonym">Phytophthora megasperma f. sp. glycines</name>
    <dbReference type="NCBI Taxonomy" id="1094619"/>
    <lineage>
        <taxon>Eukaryota</taxon>
        <taxon>Sar</taxon>
        <taxon>Stramenopiles</taxon>
        <taxon>Oomycota</taxon>
        <taxon>Peronosporomycetes</taxon>
        <taxon>Peronosporales</taxon>
        <taxon>Peronosporaceae</taxon>
        <taxon>Phytophthora</taxon>
    </lineage>
</organism>
<feature type="region of interest" description="Disordered" evidence="2">
    <location>
        <begin position="1"/>
        <end position="28"/>
    </location>
</feature>
<proteinExistence type="predicted"/>
<dbReference type="GO" id="GO:0003700">
    <property type="term" value="F:DNA-binding transcription factor activity"/>
    <property type="evidence" value="ECO:0007669"/>
    <property type="project" value="InterPro"/>
</dbReference>
<gene>
    <name evidence="3" type="ORF">PHYSODRAFT_476795</name>
</gene>
<dbReference type="SMR" id="G4YFV6"/>
<evidence type="ECO:0000256" key="2">
    <source>
        <dbReference type="SAM" id="MobiDB-lite"/>
    </source>
</evidence>
<dbReference type="Proteomes" id="UP000002640">
    <property type="component" value="Unassembled WGS sequence"/>
</dbReference>
<dbReference type="AlphaFoldDB" id="G4YFV6"/>
<evidence type="ECO:0000256" key="1">
    <source>
        <dbReference type="SAM" id="Coils"/>
    </source>
</evidence>
<protein>
    <recommendedName>
        <fullName evidence="5">BZIP domain-containing protein</fullName>
    </recommendedName>
</protein>
<keyword evidence="1" id="KW-0175">Coiled coil</keyword>
<accession>G4YFV6</accession>